<dbReference type="InParanoid" id="E9HS06"/>
<dbReference type="EMBL" id="GL732743">
    <property type="protein sequence ID" value="EFX65478.1"/>
    <property type="molecule type" value="Genomic_DNA"/>
</dbReference>
<dbReference type="PANTHER" id="PTHR42999">
    <property type="entry name" value="ANTIBIOTIC RESISTANCE PROTEIN MCBG"/>
    <property type="match status" value="1"/>
</dbReference>
<dbReference type="PANTHER" id="PTHR42999:SF1">
    <property type="entry name" value="PENTAPEPTIDE REPEAT-CONTAINING PROTEIN"/>
    <property type="match status" value="1"/>
</dbReference>
<proteinExistence type="predicted"/>
<feature type="region of interest" description="Disordered" evidence="1">
    <location>
        <begin position="259"/>
        <end position="282"/>
    </location>
</feature>
<dbReference type="InterPro" id="IPR052949">
    <property type="entry name" value="PA_immunity-related"/>
</dbReference>
<feature type="region of interest" description="Disordered" evidence="1">
    <location>
        <begin position="185"/>
        <end position="204"/>
    </location>
</feature>
<feature type="compositionally biased region" description="Low complexity" evidence="1">
    <location>
        <begin position="262"/>
        <end position="282"/>
    </location>
</feature>
<dbReference type="KEGG" id="dpx:DAPPUDRAFT_264638"/>
<sequence>MVFPLFCAVLKATAYADDVSLIGTTPEQLQFILYAMLMAAKLVLRFNVRYNAAYMKTYRKLFNARKVEACSNQNIKCIVNGNLSIVTVNNHKISSDVPDGVVFTSSDDVRYKNRPSEGYIVNFQGNQPQISYFNGRSDQGSPSAAPVVLDGLVVTHGVNGGPSVEDTPLVLGELAIKYRDVRPKEPTTYATQRHSDISSSNLPQCKKDKAKFTSSTYSSASADHTDSISSNLPQCKKDKTKFTSSTFSSASTDHVQNSRLLSGSFTSPASSSSHSYDSPSYNSDPLLNGLRPLLLDKESTSQEFKSPSTGNAVTKLMESPHRKTDFSQRLPLGWRETIDPKDWQWIGQHLFASKGVLA</sequence>
<accession>E9HS06</accession>
<evidence type="ECO:0000256" key="1">
    <source>
        <dbReference type="SAM" id="MobiDB-lite"/>
    </source>
</evidence>
<dbReference type="Proteomes" id="UP000000305">
    <property type="component" value="Unassembled WGS sequence"/>
</dbReference>
<name>E9HS06_DAPPU</name>
<dbReference type="HOGENOM" id="CLU_774479_0_0_1"/>
<evidence type="ECO:0000313" key="3">
    <source>
        <dbReference type="Proteomes" id="UP000000305"/>
    </source>
</evidence>
<reference evidence="2 3" key="1">
    <citation type="journal article" date="2011" name="Science">
        <title>The ecoresponsive genome of Daphnia pulex.</title>
        <authorList>
            <person name="Colbourne J.K."/>
            <person name="Pfrender M.E."/>
            <person name="Gilbert D."/>
            <person name="Thomas W.K."/>
            <person name="Tucker A."/>
            <person name="Oakley T.H."/>
            <person name="Tokishita S."/>
            <person name="Aerts A."/>
            <person name="Arnold G.J."/>
            <person name="Basu M.K."/>
            <person name="Bauer D.J."/>
            <person name="Caceres C.E."/>
            <person name="Carmel L."/>
            <person name="Casola C."/>
            <person name="Choi J.H."/>
            <person name="Detter J.C."/>
            <person name="Dong Q."/>
            <person name="Dusheyko S."/>
            <person name="Eads B.D."/>
            <person name="Frohlich T."/>
            <person name="Geiler-Samerotte K.A."/>
            <person name="Gerlach D."/>
            <person name="Hatcher P."/>
            <person name="Jogdeo S."/>
            <person name="Krijgsveld J."/>
            <person name="Kriventseva E.V."/>
            <person name="Kultz D."/>
            <person name="Laforsch C."/>
            <person name="Lindquist E."/>
            <person name="Lopez J."/>
            <person name="Manak J.R."/>
            <person name="Muller J."/>
            <person name="Pangilinan J."/>
            <person name="Patwardhan R.P."/>
            <person name="Pitluck S."/>
            <person name="Pritham E.J."/>
            <person name="Rechtsteiner A."/>
            <person name="Rho M."/>
            <person name="Rogozin I.B."/>
            <person name="Sakarya O."/>
            <person name="Salamov A."/>
            <person name="Schaack S."/>
            <person name="Shapiro H."/>
            <person name="Shiga Y."/>
            <person name="Skalitzky C."/>
            <person name="Smith Z."/>
            <person name="Souvorov A."/>
            <person name="Sung W."/>
            <person name="Tang Z."/>
            <person name="Tsuchiya D."/>
            <person name="Tu H."/>
            <person name="Vos H."/>
            <person name="Wang M."/>
            <person name="Wolf Y.I."/>
            <person name="Yamagata H."/>
            <person name="Yamada T."/>
            <person name="Ye Y."/>
            <person name="Shaw J.R."/>
            <person name="Andrews J."/>
            <person name="Crease T.J."/>
            <person name="Tang H."/>
            <person name="Lucas S.M."/>
            <person name="Robertson H.M."/>
            <person name="Bork P."/>
            <person name="Koonin E.V."/>
            <person name="Zdobnov E.M."/>
            <person name="Grigoriev I.V."/>
            <person name="Lynch M."/>
            <person name="Boore J.L."/>
        </authorList>
    </citation>
    <scope>NUCLEOTIDE SEQUENCE [LARGE SCALE GENOMIC DNA]</scope>
</reference>
<keyword evidence="3" id="KW-1185">Reference proteome</keyword>
<evidence type="ECO:0000313" key="2">
    <source>
        <dbReference type="EMBL" id="EFX65478.1"/>
    </source>
</evidence>
<feature type="compositionally biased region" description="Polar residues" evidence="1">
    <location>
        <begin position="188"/>
        <end position="203"/>
    </location>
</feature>
<gene>
    <name evidence="2" type="ORF">DAPPUDRAFT_264638</name>
</gene>
<protein>
    <submittedName>
        <fullName evidence="2">Uncharacterized protein</fullName>
    </submittedName>
</protein>
<organism evidence="2 3">
    <name type="scientific">Daphnia pulex</name>
    <name type="common">Water flea</name>
    <dbReference type="NCBI Taxonomy" id="6669"/>
    <lineage>
        <taxon>Eukaryota</taxon>
        <taxon>Metazoa</taxon>
        <taxon>Ecdysozoa</taxon>
        <taxon>Arthropoda</taxon>
        <taxon>Crustacea</taxon>
        <taxon>Branchiopoda</taxon>
        <taxon>Diplostraca</taxon>
        <taxon>Cladocera</taxon>
        <taxon>Anomopoda</taxon>
        <taxon>Daphniidae</taxon>
        <taxon>Daphnia</taxon>
    </lineage>
</organism>
<dbReference type="AlphaFoldDB" id="E9HS06"/>